<comment type="catalytic activity">
    <reaction evidence="8">
        <text>apo-[ACP] + acetyl-CoA = acetyl-[ACP] + adenosine 3',5'-bisphosphate + H(+)</text>
        <dbReference type="Rhea" id="RHEA:46564"/>
        <dbReference type="Rhea" id="RHEA-COMP:9621"/>
        <dbReference type="Rhea" id="RHEA-COMP:9690"/>
        <dbReference type="ChEBI" id="CHEBI:15378"/>
        <dbReference type="ChEBI" id="CHEBI:29999"/>
        <dbReference type="ChEBI" id="CHEBI:57288"/>
        <dbReference type="ChEBI" id="CHEBI:58343"/>
        <dbReference type="ChEBI" id="CHEBI:78446"/>
    </reaction>
    <physiologicalReaction direction="left-to-right" evidence="8">
        <dbReference type="Rhea" id="RHEA:46565"/>
    </physiologicalReaction>
</comment>
<feature type="domain" description="4'-phosphopantetheinyl transferase N-terminal" evidence="10">
    <location>
        <begin position="52"/>
        <end position="146"/>
    </location>
</feature>
<keyword evidence="12" id="KW-1185">Reference proteome</keyword>
<comment type="catalytic activity">
    <reaction evidence="7">
        <text>apo-[ACP] + CoA = holo-[ACP] + adenosine 3',5'-bisphosphate + H(+)</text>
        <dbReference type="Rhea" id="RHEA:12068"/>
        <dbReference type="Rhea" id="RHEA-COMP:9685"/>
        <dbReference type="Rhea" id="RHEA-COMP:9690"/>
        <dbReference type="ChEBI" id="CHEBI:15378"/>
        <dbReference type="ChEBI" id="CHEBI:29999"/>
        <dbReference type="ChEBI" id="CHEBI:57287"/>
        <dbReference type="ChEBI" id="CHEBI:58343"/>
        <dbReference type="ChEBI" id="CHEBI:64479"/>
        <dbReference type="EC" id="2.7.8.7"/>
    </reaction>
    <physiologicalReaction direction="left-to-right" evidence="7">
        <dbReference type="Rhea" id="RHEA:12069"/>
    </physiologicalReaction>
</comment>
<dbReference type="PANTHER" id="PTHR12215">
    <property type="entry name" value="PHOSPHOPANTETHEINE TRANSFERASE"/>
    <property type="match status" value="1"/>
</dbReference>
<keyword evidence="4" id="KW-0808">Transferase</keyword>
<dbReference type="EMBL" id="OU893338">
    <property type="protein sequence ID" value="CAG9795410.1"/>
    <property type="molecule type" value="Genomic_DNA"/>
</dbReference>
<reference evidence="11" key="2">
    <citation type="submission" date="2022-10" db="EMBL/GenBank/DDBJ databases">
        <authorList>
            <consortium name="ENA_rothamsted_submissions"/>
            <consortium name="culmorum"/>
            <person name="King R."/>
        </authorList>
    </citation>
    <scope>NUCLEOTIDE SEQUENCE</scope>
</reference>
<gene>
    <name evidence="11" type="ORF">DIATSA_LOCUS12677</name>
</gene>
<sequence length="316" mass="36970">MLSYMVHRVYNNIFWTIHPIEFGKYCVYSTKSLSRNKMENHFNTRWAFNTSSWIPNEHDILKASSLIQPEEKERISRFVFINDAKSSLVGRLMMRQFVCMTTGMPYNEIRFGRDSHGKPYLLGMGDNHISFNVSHQGDYVVLAGNTKLNIGVDVMKIEPPANKNIADFFRLMTRQFSREEWKIIHSFPTELEQVSCFYRNWCLKESYVKNTGFGITVPLQDISFVMKTLKLEVGKFVTDTVLYERGNLKQDWLFEETLLDDKHSVAVSMQTNNTVDFSFEPFKIVTFEELIKEASPLYDTDGKFSKDFIKKQIKPF</sequence>
<evidence type="ECO:0000256" key="6">
    <source>
        <dbReference type="ARBA" id="ARBA00033443"/>
    </source>
</evidence>
<evidence type="ECO:0000259" key="10">
    <source>
        <dbReference type="Pfam" id="PF22624"/>
    </source>
</evidence>
<evidence type="ECO:0000256" key="4">
    <source>
        <dbReference type="ARBA" id="ARBA00022679"/>
    </source>
</evidence>
<dbReference type="EC" id="2.7.8.7" evidence="2"/>
<organism evidence="11 12">
    <name type="scientific">Diatraea saccharalis</name>
    <name type="common">sugarcane borer</name>
    <dbReference type="NCBI Taxonomy" id="40085"/>
    <lineage>
        <taxon>Eukaryota</taxon>
        <taxon>Metazoa</taxon>
        <taxon>Ecdysozoa</taxon>
        <taxon>Arthropoda</taxon>
        <taxon>Hexapoda</taxon>
        <taxon>Insecta</taxon>
        <taxon>Pterygota</taxon>
        <taxon>Neoptera</taxon>
        <taxon>Endopterygota</taxon>
        <taxon>Lepidoptera</taxon>
        <taxon>Glossata</taxon>
        <taxon>Ditrysia</taxon>
        <taxon>Pyraloidea</taxon>
        <taxon>Crambidae</taxon>
        <taxon>Crambinae</taxon>
        <taxon>Diatraea</taxon>
    </lineage>
</organism>
<evidence type="ECO:0000256" key="1">
    <source>
        <dbReference type="ARBA" id="ARBA00006195"/>
    </source>
</evidence>
<dbReference type="InterPro" id="IPR008278">
    <property type="entry name" value="4-PPantetheinyl_Trfase_dom"/>
</dbReference>
<evidence type="ECO:0000313" key="12">
    <source>
        <dbReference type="Proteomes" id="UP001153714"/>
    </source>
</evidence>
<dbReference type="Pfam" id="PF01648">
    <property type="entry name" value="ACPS"/>
    <property type="match status" value="1"/>
</dbReference>
<dbReference type="InterPro" id="IPR055066">
    <property type="entry name" value="AASDHPPT_N"/>
</dbReference>
<name>A0A9N9RF16_9NEOP</name>
<dbReference type="Proteomes" id="UP001153714">
    <property type="component" value="Chromosome 7"/>
</dbReference>
<evidence type="ECO:0000256" key="2">
    <source>
        <dbReference type="ARBA" id="ARBA00013172"/>
    </source>
</evidence>
<accession>A0A9N9RF16</accession>
<dbReference type="GO" id="GO:0019878">
    <property type="term" value="P:lysine biosynthetic process via aminoadipic acid"/>
    <property type="evidence" value="ECO:0007669"/>
    <property type="project" value="TreeGrafter"/>
</dbReference>
<feature type="domain" description="4'-phosphopantetheinyl transferase" evidence="9">
    <location>
        <begin position="150"/>
        <end position="226"/>
    </location>
</feature>
<proteinExistence type="inferred from homology"/>
<dbReference type="OrthoDB" id="26719at2759"/>
<evidence type="ECO:0000256" key="3">
    <source>
        <dbReference type="ARBA" id="ARBA00016301"/>
    </source>
</evidence>
<dbReference type="InterPro" id="IPR050559">
    <property type="entry name" value="P-Pant_transferase_sf"/>
</dbReference>
<dbReference type="AlphaFoldDB" id="A0A9N9RF16"/>
<reference evidence="11" key="1">
    <citation type="submission" date="2021-12" db="EMBL/GenBank/DDBJ databases">
        <authorList>
            <person name="King R."/>
        </authorList>
    </citation>
    <scope>NUCLEOTIDE SEQUENCE</scope>
</reference>
<dbReference type="Gene3D" id="3.90.470.20">
    <property type="entry name" value="4'-phosphopantetheinyl transferase domain"/>
    <property type="match status" value="2"/>
</dbReference>
<evidence type="ECO:0000256" key="8">
    <source>
        <dbReference type="ARBA" id="ARBA00048794"/>
    </source>
</evidence>
<comment type="similarity">
    <text evidence="1">Belongs to the P-Pant transferase superfamily. AcpS family.</text>
</comment>
<dbReference type="FunFam" id="3.90.470.20:FF:000003">
    <property type="entry name" value="L-aminoadipate-semialdehyde dehydrogenase-phosphopantetheinyl transferase"/>
    <property type="match status" value="1"/>
</dbReference>
<dbReference type="InterPro" id="IPR037143">
    <property type="entry name" value="4-PPantetheinyl_Trfase_dom_sf"/>
</dbReference>
<evidence type="ECO:0000256" key="5">
    <source>
        <dbReference type="ARBA" id="ARBA00030484"/>
    </source>
</evidence>
<dbReference type="PANTHER" id="PTHR12215:SF10">
    <property type="entry name" value="L-AMINOADIPATE-SEMIALDEHYDE DEHYDROGENASE-PHOSPHOPANTETHEINYL TRANSFERASE"/>
    <property type="match status" value="1"/>
</dbReference>
<evidence type="ECO:0000256" key="7">
    <source>
        <dbReference type="ARBA" id="ARBA00048641"/>
    </source>
</evidence>
<dbReference type="SUPFAM" id="SSF56214">
    <property type="entry name" value="4'-phosphopantetheinyl transferase"/>
    <property type="match status" value="2"/>
</dbReference>
<dbReference type="GO" id="GO:0005829">
    <property type="term" value="C:cytosol"/>
    <property type="evidence" value="ECO:0007669"/>
    <property type="project" value="TreeGrafter"/>
</dbReference>
<dbReference type="GO" id="GO:0000287">
    <property type="term" value="F:magnesium ion binding"/>
    <property type="evidence" value="ECO:0007669"/>
    <property type="project" value="InterPro"/>
</dbReference>
<dbReference type="GO" id="GO:0008897">
    <property type="term" value="F:holo-[acyl-carrier-protein] synthase activity"/>
    <property type="evidence" value="ECO:0007669"/>
    <property type="project" value="UniProtKB-EC"/>
</dbReference>
<evidence type="ECO:0000259" key="9">
    <source>
        <dbReference type="Pfam" id="PF01648"/>
    </source>
</evidence>
<dbReference type="Pfam" id="PF22624">
    <property type="entry name" value="AASDHPPT_N"/>
    <property type="match status" value="1"/>
</dbReference>
<evidence type="ECO:0000313" key="11">
    <source>
        <dbReference type="EMBL" id="CAG9795410.1"/>
    </source>
</evidence>
<protein>
    <recommendedName>
        <fullName evidence="3">L-aminoadipate-semialdehyde dehydrogenase-phosphopantetheinyl transferase</fullName>
        <ecNumber evidence="2">2.7.8.7</ecNumber>
    </recommendedName>
    <alternativeName>
        <fullName evidence="5">4'-phosphopantetheinyl transferase</fullName>
    </alternativeName>
    <alternativeName>
        <fullName evidence="6">Alpha-aminoadipic semialdehyde dehydrogenase-phosphopantetheinyl transferase</fullName>
    </alternativeName>
</protein>